<evidence type="ECO:0000256" key="4">
    <source>
        <dbReference type="ARBA" id="ARBA00023242"/>
    </source>
</evidence>
<proteinExistence type="inferred from homology"/>
<keyword evidence="8" id="KW-1185">Reference proteome</keyword>
<feature type="domain" description="AF4/FMR2 C-terminal homology" evidence="6">
    <location>
        <begin position="861"/>
        <end position="1083"/>
    </location>
</feature>
<accession>A0A8C4SM75</accession>
<feature type="compositionally biased region" description="Polar residues" evidence="5">
    <location>
        <begin position="386"/>
        <end position="395"/>
    </location>
</feature>
<feature type="compositionally biased region" description="Pro residues" evidence="5">
    <location>
        <begin position="184"/>
        <end position="195"/>
    </location>
</feature>
<feature type="compositionally biased region" description="Basic and acidic residues" evidence="5">
    <location>
        <begin position="484"/>
        <end position="502"/>
    </location>
</feature>
<feature type="region of interest" description="Disordered" evidence="5">
    <location>
        <begin position="996"/>
        <end position="1024"/>
    </location>
</feature>
<gene>
    <name evidence="7" type="primary">AFF1</name>
</gene>
<feature type="compositionally biased region" description="Polar residues" evidence="5">
    <location>
        <begin position="214"/>
        <end position="225"/>
    </location>
</feature>
<dbReference type="InterPro" id="IPR043639">
    <property type="entry name" value="AF4_int"/>
</dbReference>
<feature type="region of interest" description="Disordered" evidence="5">
    <location>
        <begin position="724"/>
        <end position="866"/>
    </location>
</feature>
<dbReference type="PANTHER" id="PTHR10528">
    <property type="entry name" value="AF4/FMR2 FAMILY MEMBER"/>
    <property type="match status" value="1"/>
</dbReference>
<dbReference type="Pfam" id="PF05110">
    <property type="entry name" value="AF-4"/>
    <property type="match status" value="1"/>
</dbReference>
<keyword evidence="3" id="KW-0597">Phosphoprotein</keyword>
<evidence type="ECO:0000256" key="3">
    <source>
        <dbReference type="ARBA" id="ARBA00022553"/>
    </source>
</evidence>
<evidence type="ECO:0000313" key="7">
    <source>
        <dbReference type="Ensembl" id="ENSECRP00000019191.1"/>
    </source>
</evidence>
<feature type="region of interest" description="Disordered" evidence="5">
    <location>
        <begin position="184"/>
        <end position="233"/>
    </location>
</feature>
<dbReference type="Pfam" id="PF18876">
    <property type="entry name" value="AFF4_CHD"/>
    <property type="match status" value="1"/>
</dbReference>
<feature type="region of interest" description="Disordered" evidence="5">
    <location>
        <begin position="385"/>
        <end position="444"/>
    </location>
</feature>
<comment type="subcellular location">
    <subcellularLocation>
        <location evidence="1">Nucleus</location>
    </subcellularLocation>
</comment>
<feature type="region of interest" description="Disordered" evidence="5">
    <location>
        <begin position="90"/>
        <end position="129"/>
    </location>
</feature>
<feature type="region of interest" description="Disordered" evidence="5">
    <location>
        <begin position="471"/>
        <end position="617"/>
    </location>
</feature>
<feature type="compositionally biased region" description="Basic and acidic residues" evidence="5">
    <location>
        <begin position="793"/>
        <end position="805"/>
    </location>
</feature>
<feature type="region of interest" description="Disordered" evidence="5">
    <location>
        <begin position="271"/>
        <end position="307"/>
    </location>
</feature>
<dbReference type="Pfam" id="PF18875">
    <property type="entry name" value="AF4_int"/>
    <property type="match status" value="1"/>
</dbReference>
<dbReference type="Ensembl" id="ENSECRT00000019584.1">
    <property type="protein sequence ID" value="ENSECRP00000019191.1"/>
    <property type="gene ID" value="ENSECRG00000012843.1"/>
</dbReference>
<dbReference type="InterPro" id="IPR043640">
    <property type="entry name" value="AF4/FMR2_CHD"/>
</dbReference>
<dbReference type="AlphaFoldDB" id="A0A8C4SM75"/>
<dbReference type="Proteomes" id="UP000694620">
    <property type="component" value="Chromosome 5"/>
</dbReference>
<dbReference type="Gene3D" id="6.10.250.2670">
    <property type="match status" value="1"/>
</dbReference>
<reference evidence="7" key="3">
    <citation type="submission" date="2025-09" db="UniProtKB">
        <authorList>
            <consortium name="Ensembl"/>
        </authorList>
    </citation>
    <scope>IDENTIFICATION</scope>
</reference>
<feature type="compositionally biased region" description="Polar residues" evidence="5">
    <location>
        <begin position="806"/>
        <end position="823"/>
    </location>
</feature>
<dbReference type="InterPro" id="IPR007797">
    <property type="entry name" value="AF4/FMR2"/>
</dbReference>
<reference evidence="7" key="2">
    <citation type="submission" date="2025-08" db="UniProtKB">
        <authorList>
            <consortium name="Ensembl"/>
        </authorList>
    </citation>
    <scope>IDENTIFICATION</scope>
</reference>
<evidence type="ECO:0000313" key="8">
    <source>
        <dbReference type="Proteomes" id="UP000694620"/>
    </source>
</evidence>
<dbReference type="GeneTree" id="ENSGT00950000182974"/>
<feature type="compositionally biased region" description="Basic and acidic residues" evidence="5">
    <location>
        <begin position="586"/>
        <end position="602"/>
    </location>
</feature>
<comment type="similarity">
    <text evidence="2">Belongs to the AF4 family.</text>
</comment>
<feature type="compositionally biased region" description="Polar residues" evidence="5">
    <location>
        <begin position="536"/>
        <end position="550"/>
    </location>
</feature>
<feature type="compositionally biased region" description="Basic and acidic residues" evidence="5">
    <location>
        <begin position="831"/>
        <end position="840"/>
    </location>
</feature>
<evidence type="ECO:0000259" key="6">
    <source>
        <dbReference type="Pfam" id="PF18876"/>
    </source>
</evidence>
<feature type="compositionally biased region" description="Basic and acidic residues" evidence="5">
    <location>
        <begin position="511"/>
        <end position="524"/>
    </location>
</feature>
<evidence type="ECO:0000256" key="5">
    <source>
        <dbReference type="SAM" id="MobiDB-lite"/>
    </source>
</evidence>
<keyword evidence="4" id="KW-0539">Nucleus</keyword>
<sequence length="1147" mass="126559">MATRSSLYNEERNLLRIKERERRNQEVHQEKGTFLENAPLFGEPYKTNKGDKLSSLIQSMLGNYEEVNELISNKTHQDLIGIRKVISPLPANGKSDRPHLTENTQPSFHNNSRLPPTASPPSTCPGLLQKHQSFSEDASCQLPVSYSTSHSQHHSTDCSNSMYRSQQLRNDKWLKQEEYTLLPVPLPDLSPPAEPLSPLHSSEPSDSEPHNKDTNSPLYVSNSGPSKAKKSDAPIVSVLSEASQLPLQTFPPPLPTKTNPVMQQKPTAYVRPMDGQDQAPSDSPVLKPSPDEYHEQPYGNTSDLKTNTKAKLSKLKIPSQPVETLSNEVQCVEEILREMTHSWPAPLTAIHTPSTVEPSKFHFVAKESQQIHSVFLGQKNCELPSKVTSPDSQQRGAHALQRSSLVSTLSGTVTSESSSESDSTSGSESESESSSSGNEEPACTQVSIASEVDTPTVNKWQLDNWIVKSGQQSSLQEGQCDSNQRGKDSFKEQKCPKPEEQLKSNGSCKTNTDRTDKEATDALKKKTQVMGCLMTRPSNKQSSSQRQNGGEKQLCQHDPVPPPEASKKNLSEGCERPPTKGNSNSHVEKPKVKTKAHQENRSSKSSSVKMHKHISSEKKKHIYPKPTINKVTASVCEGKERAAHGVPTHCDSSSRFVSRTSAGKAVIQSENNLKEDPNSLTSLIVKIDLSLLSRIPQIKDKEKTQTKAAVVLCASSGNAHDADKKTVNLSLKSHKKRQGEENKECIEKKKPKLEKEVKQKSTKDSTKFKLNKSSKEKEKKVVPLETPPSSQEPVKEGEHKSHNTESNKVSLVSESSKVMNIHSSSKRKRTQEKGVEDVKNVKKSSKSSTNACLSDPSSDRKLKPSKPLLNFDERRYSVEHHMKEAKKLKHKADAISDKVEKAFNYLDAALSFIESGIAMESDPKTPKSAYTMFSETVDLIKFIVKLKHFLDSSAQATEKAFAVLCLRCQALLLMAMFRYKKDDALKYSRTLNEHFKNSTRSAQTPSPCIARSTGTPSPMSPMPSPASQGILSVGSLLSSTSTTVSVPHPIPQMASSYINITSLFLTAHDLWEQADAIAQKNNGAYGLDRGPSLTLLCAVQDLQPSVMLFLSVMFACCVDPFSDVPTTEDNCRPPDLLTTFLCPVKFS</sequence>
<feature type="compositionally biased region" description="Polar residues" evidence="5">
    <location>
        <begin position="101"/>
        <end position="114"/>
    </location>
</feature>
<feature type="compositionally biased region" description="Basic and acidic residues" evidence="5">
    <location>
        <begin position="738"/>
        <end position="782"/>
    </location>
</feature>
<reference evidence="7" key="1">
    <citation type="submission" date="2021-06" db="EMBL/GenBank/DDBJ databases">
        <authorList>
            <consortium name="Wellcome Sanger Institute Data Sharing"/>
        </authorList>
    </citation>
    <scope>NUCLEOTIDE SEQUENCE [LARGE SCALE GENOMIC DNA]</scope>
</reference>
<evidence type="ECO:0000256" key="2">
    <source>
        <dbReference type="ARBA" id="ARBA00007354"/>
    </source>
</evidence>
<protein>
    <submittedName>
        <fullName evidence="7">ALF transcription elongation factor 1</fullName>
    </submittedName>
</protein>
<dbReference type="PANTHER" id="PTHR10528:SF6">
    <property type="entry name" value="AF4_FMR2 FAMILY MEMBER 1"/>
    <property type="match status" value="1"/>
</dbReference>
<dbReference type="GO" id="GO:0032783">
    <property type="term" value="C:super elongation complex"/>
    <property type="evidence" value="ECO:0007669"/>
    <property type="project" value="TreeGrafter"/>
</dbReference>
<feature type="compositionally biased region" description="Polar residues" evidence="5">
    <location>
        <begin position="471"/>
        <end position="483"/>
    </location>
</feature>
<name>A0A8C4SM75_ERPCA</name>
<feature type="compositionally biased region" description="Basic and acidic residues" evidence="5">
    <location>
        <begin position="565"/>
        <end position="578"/>
    </location>
</feature>
<dbReference type="GO" id="GO:0010468">
    <property type="term" value="P:regulation of gene expression"/>
    <property type="evidence" value="ECO:0007669"/>
    <property type="project" value="InterPro"/>
</dbReference>
<organism evidence="7 8">
    <name type="scientific">Erpetoichthys calabaricus</name>
    <name type="common">Rope fish</name>
    <name type="synonym">Calamoichthys calabaricus</name>
    <dbReference type="NCBI Taxonomy" id="27687"/>
    <lineage>
        <taxon>Eukaryota</taxon>
        <taxon>Metazoa</taxon>
        <taxon>Chordata</taxon>
        <taxon>Craniata</taxon>
        <taxon>Vertebrata</taxon>
        <taxon>Euteleostomi</taxon>
        <taxon>Actinopterygii</taxon>
        <taxon>Polypteriformes</taxon>
        <taxon>Polypteridae</taxon>
        <taxon>Erpetoichthys</taxon>
    </lineage>
</organism>
<evidence type="ECO:0000256" key="1">
    <source>
        <dbReference type="ARBA" id="ARBA00004123"/>
    </source>
</evidence>
<feature type="compositionally biased region" description="Low complexity" evidence="5">
    <location>
        <begin position="403"/>
        <end position="436"/>
    </location>
</feature>
<feature type="compositionally biased region" description="Polar residues" evidence="5">
    <location>
        <begin position="298"/>
        <end position="307"/>
    </location>
</feature>